<name>A0A7G5C0L0_9BACL</name>
<reference evidence="2 3" key="1">
    <citation type="submission" date="2019-07" db="EMBL/GenBank/DDBJ databases">
        <authorList>
            <person name="Kim J.K."/>
            <person name="Cheong H.-M."/>
            <person name="Choi Y."/>
            <person name="Hwang K.J."/>
            <person name="Lee S."/>
            <person name="Choi C."/>
        </authorList>
    </citation>
    <scope>NUCLEOTIDE SEQUENCE [LARGE SCALE GENOMIC DNA]</scope>
    <source>
        <strain evidence="2 3">KS 22</strain>
    </source>
</reference>
<dbReference type="EMBL" id="CP041969">
    <property type="protein sequence ID" value="QMV42744.1"/>
    <property type="molecule type" value="Genomic_DNA"/>
</dbReference>
<dbReference type="AlphaFoldDB" id="A0A7G5C0L0"/>
<gene>
    <name evidence="2" type="ORF">FPL14_17280</name>
</gene>
<keyword evidence="1" id="KW-0812">Transmembrane</keyword>
<feature type="transmembrane region" description="Helical" evidence="1">
    <location>
        <begin position="63"/>
        <end position="83"/>
    </location>
</feature>
<evidence type="ECO:0000256" key="1">
    <source>
        <dbReference type="SAM" id="Phobius"/>
    </source>
</evidence>
<keyword evidence="1" id="KW-0472">Membrane</keyword>
<accession>A0A7G5C0L0</accession>
<dbReference type="Proteomes" id="UP000515679">
    <property type="component" value="Chromosome"/>
</dbReference>
<feature type="transmembrane region" description="Helical" evidence="1">
    <location>
        <begin position="31"/>
        <end position="51"/>
    </location>
</feature>
<protein>
    <submittedName>
        <fullName evidence="2">Uncharacterized protein</fullName>
    </submittedName>
</protein>
<keyword evidence="1" id="KW-1133">Transmembrane helix</keyword>
<keyword evidence="3" id="KW-1185">Reference proteome</keyword>
<sequence>MLLLGLAGVLTSIACAVTVGTGMISGIGKALTVVVAAIGITLGATVGTVVASTGATTLSTGSIGIMVGSLTVIAGNVAVRRLIKKANVQRHY</sequence>
<evidence type="ECO:0000313" key="2">
    <source>
        <dbReference type="EMBL" id="QMV42744.1"/>
    </source>
</evidence>
<feature type="transmembrane region" description="Helical" evidence="1">
    <location>
        <begin position="6"/>
        <end position="24"/>
    </location>
</feature>
<dbReference type="RefSeq" id="WP_182298971.1">
    <property type="nucleotide sequence ID" value="NZ_CP041969.1"/>
</dbReference>
<proteinExistence type="predicted"/>
<organism evidence="2 3">
    <name type="scientific">Cohnella cholangitidis</name>
    <dbReference type="NCBI Taxonomy" id="2598458"/>
    <lineage>
        <taxon>Bacteria</taxon>
        <taxon>Bacillati</taxon>
        <taxon>Bacillota</taxon>
        <taxon>Bacilli</taxon>
        <taxon>Bacillales</taxon>
        <taxon>Paenibacillaceae</taxon>
        <taxon>Cohnella</taxon>
    </lineage>
</organism>
<dbReference type="KEGG" id="cchl:FPL14_17280"/>
<evidence type="ECO:0000313" key="3">
    <source>
        <dbReference type="Proteomes" id="UP000515679"/>
    </source>
</evidence>